<evidence type="ECO:0000313" key="6">
    <source>
        <dbReference type="EMBL" id="OHA65625.1"/>
    </source>
</evidence>
<gene>
    <name evidence="6" type="ORF">A3C04_01490</name>
</gene>
<comment type="caution">
    <text evidence="6">The sequence shown here is derived from an EMBL/GenBank/DDBJ whole genome shotgun (WGS) entry which is preliminary data.</text>
</comment>
<dbReference type="Gene3D" id="3.40.50.720">
    <property type="entry name" value="NAD(P)-binding Rossmann-like Domain"/>
    <property type="match status" value="2"/>
</dbReference>
<dbReference type="InterPro" id="IPR036291">
    <property type="entry name" value="NAD(P)-bd_dom_sf"/>
</dbReference>
<dbReference type="AlphaFoldDB" id="A0A1G2QYC5"/>
<dbReference type="Proteomes" id="UP000178092">
    <property type="component" value="Unassembled WGS sequence"/>
</dbReference>
<dbReference type="GO" id="GO:0016616">
    <property type="term" value="F:oxidoreductase activity, acting on the CH-OH group of donors, NAD or NADP as acceptor"/>
    <property type="evidence" value="ECO:0007669"/>
    <property type="project" value="InterPro"/>
</dbReference>
<feature type="domain" description="D-isomer specific 2-hydroxyacid dehydrogenase catalytic" evidence="4">
    <location>
        <begin position="15"/>
        <end position="318"/>
    </location>
</feature>
<reference evidence="6 7" key="1">
    <citation type="journal article" date="2016" name="Nat. Commun.">
        <title>Thousands of microbial genomes shed light on interconnected biogeochemical processes in an aquifer system.</title>
        <authorList>
            <person name="Anantharaman K."/>
            <person name="Brown C.T."/>
            <person name="Hug L.A."/>
            <person name="Sharon I."/>
            <person name="Castelle C.J."/>
            <person name="Probst A.J."/>
            <person name="Thomas B.C."/>
            <person name="Singh A."/>
            <person name="Wilkins M.J."/>
            <person name="Karaoz U."/>
            <person name="Brodie E.L."/>
            <person name="Williams K.H."/>
            <person name="Hubbard S.S."/>
            <person name="Banfield J.F."/>
        </authorList>
    </citation>
    <scope>NUCLEOTIDE SEQUENCE [LARGE SCALE GENOMIC DNA]</scope>
</reference>
<comment type="similarity">
    <text evidence="3">Belongs to the D-isomer specific 2-hydroxyacid dehydrogenase family.</text>
</comment>
<dbReference type="InterPro" id="IPR029753">
    <property type="entry name" value="D-isomer_DH_CS"/>
</dbReference>
<dbReference type="InterPro" id="IPR006139">
    <property type="entry name" value="D-isomer_2_OHA_DH_cat_dom"/>
</dbReference>
<dbReference type="Pfam" id="PF00389">
    <property type="entry name" value="2-Hacid_dh"/>
    <property type="match status" value="1"/>
</dbReference>
<keyword evidence="1 3" id="KW-0560">Oxidoreductase</keyword>
<dbReference type="SUPFAM" id="SSF51735">
    <property type="entry name" value="NAD(P)-binding Rossmann-fold domains"/>
    <property type="match status" value="1"/>
</dbReference>
<evidence type="ECO:0000256" key="3">
    <source>
        <dbReference type="RuleBase" id="RU003719"/>
    </source>
</evidence>
<accession>A0A1G2QYC5</accession>
<evidence type="ECO:0000256" key="2">
    <source>
        <dbReference type="ARBA" id="ARBA00023027"/>
    </source>
</evidence>
<dbReference type="Pfam" id="PF02826">
    <property type="entry name" value="2-Hacid_dh_C"/>
    <property type="match status" value="1"/>
</dbReference>
<dbReference type="InterPro" id="IPR006140">
    <property type="entry name" value="D-isomer_DH_NAD-bd"/>
</dbReference>
<evidence type="ECO:0000259" key="5">
    <source>
        <dbReference type="Pfam" id="PF02826"/>
    </source>
</evidence>
<evidence type="ECO:0008006" key="8">
    <source>
        <dbReference type="Google" id="ProtNLM"/>
    </source>
</evidence>
<evidence type="ECO:0000313" key="7">
    <source>
        <dbReference type="Proteomes" id="UP000178092"/>
    </source>
</evidence>
<evidence type="ECO:0000259" key="4">
    <source>
        <dbReference type="Pfam" id="PF00389"/>
    </source>
</evidence>
<sequence length="324" mass="36143">MKILIFATTGSRVHEIREDHLQKLREVNSNIEVIAIPAGDEIQISQHLPEAEVIGGNPHALPVSFAQAKKLKWIQLLSAGVDKVLTPEVKQSDILLTNVSGVHVIPIAEHVLGFLLLYTRKFKETLANQREGIWRRRDDVTELRGKTVCIAGLGRIGTEIARVLDCLGVRMIGVDVPGKEKPSFLESMYTTQEWNKALSQADFVVLSLPYTLTTHHLFGKEKFAMMKPSSVFVNIGRGAVVNEPELIEALEHHTIAGAALDVTEQEPLSPESPLWTMPNVVITPHQSGHSEKMMDRAFDMFAENLRAYLNGQKMNTLVDKERGY</sequence>
<dbReference type="PANTHER" id="PTHR43333">
    <property type="entry name" value="2-HACID_DH_C DOMAIN-CONTAINING PROTEIN"/>
    <property type="match status" value="1"/>
</dbReference>
<organism evidence="6 7">
    <name type="scientific">Candidatus Wildermuthbacteria bacterium RIFCSPHIGHO2_02_FULL_45_25</name>
    <dbReference type="NCBI Taxonomy" id="1802450"/>
    <lineage>
        <taxon>Bacteria</taxon>
        <taxon>Candidatus Wildermuthiibacteriota</taxon>
    </lineage>
</organism>
<dbReference type="PANTHER" id="PTHR43333:SF1">
    <property type="entry name" value="D-ISOMER SPECIFIC 2-HYDROXYACID DEHYDROGENASE NAD-BINDING DOMAIN-CONTAINING PROTEIN"/>
    <property type="match status" value="1"/>
</dbReference>
<feature type="domain" description="D-isomer specific 2-hydroxyacid dehydrogenase NAD-binding" evidence="5">
    <location>
        <begin position="113"/>
        <end position="286"/>
    </location>
</feature>
<evidence type="ECO:0000256" key="1">
    <source>
        <dbReference type="ARBA" id="ARBA00023002"/>
    </source>
</evidence>
<dbReference type="SUPFAM" id="SSF52283">
    <property type="entry name" value="Formate/glycerate dehydrogenase catalytic domain-like"/>
    <property type="match status" value="1"/>
</dbReference>
<keyword evidence="2" id="KW-0520">NAD</keyword>
<proteinExistence type="inferred from homology"/>
<dbReference type="GO" id="GO:0051287">
    <property type="term" value="F:NAD binding"/>
    <property type="evidence" value="ECO:0007669"/>
    <property type="project" value="InterPro"/>
</dbReference>
<dbReference type="CDD" id="cd05300">
    <property type="entry name" value="2-Hacid_dh_1"/>
    <property type="match status" value="1"/>
</dbReference>
<name>A0A1G2QYC5_9BACT</name>
<dbReference type="FunFam" id="3.40.50.720:FF:000363">
    <property type="entry name" value="D-isomer specific 2-hydroxyacid dehydrogenase"/>
    <property type="match status" value="1"/>
</dbReference>
<dbReference type="PROSITE" id="PS00671">
    <property type="entry name" value="D_2_HYDROXYACID_DH_3"/>
    <property type="match status" value="1"/>
</dbReference>
<protein>
    <recommendedName>
        <fullName evidence="8">D-isomer specific 2-hydroxyacid dehydrogenase NAD-binding domain-containing protein</fullName>
    </recommendedName>
</protein>
<dbReference type="EMBL" id="MHTV01000043">
    <property type="protein sequence ID" value="OHA65625.1"/>
    <property type="molecule type" value="Genomic_DNA"/>
</dbReference>